<keyword evidence="2" id="KW-1185">Reference proteome</keyword>
<evidence type="ECO:0000313" key="2">
    <source>
        <dbReference type="Proteomes" id="UP001279410"/>
    </source>
</evidence>
<dbReference type="AlphaFoldDB" id="A0AAD3R230"/>
<accession>A0AAD3R230</accession>
<reference evidence="1" key="1">
    <citation type="submission" date="2022-08" db="EMBL/GenBank/DDBJ databases">
        <title>Genome sequencing of akame (Lates japonicus).</title>
        <authorList>
            <person name="Hashiguchi Y."/>
            <person name="Takahashi H."/>
        </authorList>
    </citation>
    <scope>NUCLEOTIDE SEQUENCE</scope>
    <source>
        <strain evidence="1">Kochi</strain>
    </source>
</reference>
<organism evidence="1 2">
    <name type="scientific">Lates japonicus</name>
    <name type="common">Japanese lates</name>
    <dbReference type="NCBI Taxonomy" id="270547"/>
    <lineage>
        <taxon>Eukaryota</taxon>
        <taxon>Metazoa</taxon>
        <taxon>Chordata</taxon>
        <taxon>Craniata</taxon>
        <taxon>Vertebrata</taxon>
        <taxon>Euteleostomi</taxon>
        <taxon>Actinopterygii</taxon>
        <taxon>Neopterygii</taxon>
        <taxon>Teleostei</taxon>
        <taxon>Neoteleostei</taxon>
        <taxon>Acanthomorphata</taxon>
        <taxon>Carangaria</taxon>
        <taxon>Carangaria incertae sedis</taxon>
        <taxon>Centropomidae</taxon>
        <taxon>Lates</taxon>
    </lineage>
</organism>
<evidence type="ECO:0000313" key="1">
    <source>
        <dbReference type="EMBL" id="GLD53207.1"/>
    </source>
</evidence>
<comment type="caution">
    <text evidence="1">The sequence shown here is derived from an EMBL/GenBank/DDBJ whole genome shotgun (WGS) entry which is preliminary data.</text>
</comment>
<sequence>MRWAMAGGRVITIVMDQYGNLQLAALGQQFIVTLQEQHMMALSANTITEEVVVEEPQQPRPHSHSHQHKQQCKPVVLFVL</sequence>
<proteinExistence type="predicted"/>
<name>A0AAD3R230_LATJO</name>
<gene>
    <name evidence="1" type="ORF">AKAME5_000599200</name>
</gene>
<dbReference type="EMBL" id="BRZM01000016">
    <property type="protein sequence ID" value="GLD53207.1"/>
    <property type="molecule type" value="Genomic_DNA"/>
</dbReference>
<protein>
    <submittedName>
        <fullName evidence="1">GA-binding protein subunit beta-2-like protein</fullName>
    </submittedName>
</protein>
<dbReference type="Proteomes" id="UP001279410">
    <property type="component" value="Unassembled WGS sequence"/>
</dbReference>